<dbReference type="Gene3D" id="3.10.180.10">
    <property type="entry name" value="2,3-Dihydroxybiphenyl 1,2-Dioxygenase, domain 1"/>
    <property type="match status" value="1"/>
</dbReference>
<dbReference type="Proteomes" id="UP000268192">
    <property type="component" value="Chromosome"/>
</dbReference>
<gene>
    <name evidence="2" type="ORF">D5400_21020</name>
</gene>
<evidence type="ECO:0000313" key="3">
    <source>
        <dbReference type="Proteomes" id="UP000268192"/>
    </source>
</evidence>
<proteinExistence type="predicted"/>
<dbReference type="AlphaFoldDB" id="A0A3S9B8T6"/>
<accession>A0A3S9B8T6</accession>
<organism evidence="2 3">
    <name type="scientific">Georhizobium profundi</name>
    <dbReference type="NCBI Taxonomy" id="2341112"/>
    <lineage>
        <taxon>Bacteria</taxon>
        <taxon>Pseudomonadati</taxon>
        <taxon>Pseudomonadota</taxon>
        <taxon>Alphaproteobacteria</taxon>
        <taxon>Hyphomicrobiales</taxon>
        <taxon>Rhizobiaceae</taxon>
        <taxon>Georhizobium</taxon>
    </lineage>
</organism>
<reference evidence="2 3" key="1">
    <citation type="submission" date="2018-09" db="EMBL/GenBank/DDBJ databases">
        <title>Marinorhizobium profundi gen. nov., sp. nov., isolated from a deep-sea sediment sample from the New Britain Trench and proposal of Marinorhizobiaceae fam. nov. in the order Rhizobiales of the class Alphaproteobacteria.</title>
        <authorList>
            <person name="Cao J."/>
        </authorList>
    </citation>
    <scope>NUCLEOTIDE SEQUENCE [LARGE SCALE GENOMIC DNA]</scope>
    <source>
        <strain evidence="2 3">WS11</strain>
    </source>
</reference>
<name>A0A3S9B8T6_9HYPH</name>
<dbReference type="PANTHER" id="PTHR34109:SF1">
    <property type="entry name" value="VOC DOMAIN-CONTAINING PROTEIN"/>
    <property type="match status" value="1"/>
</dbReference>
<dbReference type="SUPFAM" id="SSF54593">
    <property type="entry name" value="Glyoxalase/Bleomycin resistance protein/Dihydroxybiphenyl dioxygenase"/>
    <property type="match status" value="1"/>
</dbReference>
<evidence type="ECO:0000313" key="2">
    <source>
        <dbReference type="EMBL" id="AZN73438.1"/>
    </source>
</evidence>
<protein>
    <submittedName>
        <fullName evidence="2">VOC family protein</fullName>
    </submittedName>
</protein>
<dbReference type="EMBL" id="CP032509">
    <property type="protein sequence ID" value="AZN73438.1"/>
    <property type="molecule type" value="Genomic_DNA"/>
</dbReference>
<dbReference type="InterPro" id="IPR037523">
    <property type="entry name" value="VOC_core"/>
</dbReference>
<dbReference type="RefSeq" id="WP_126012414.1">
    <property type="nucleotide sequence ID" value="NZ_CP032509.1"/>
</dbReference>
<dbReference type="PANTHER" id="PTHR34109">
    <property type="entry name" value="BNAUNNG04460D PROTEIN-RELATED"/>
    <property type="match status" value="1"/>
</dbReference>
<dbReference type="InterPro" id="IPR029068">
    <property type="entry name" value="Glyas_Bleomycin-R_OHBP_Dase"/>
</dbReference>
<dbReference type="Pfam" id="PF00903">
    <property type="entry name" value="Glyoxalase"/>
    <property type="match status" value="1"/>
</dbReference>
<dbReference type="OrthoDB" id="9795306at2"/>
<sequence>MIKPILIVKHGEEDIAAAFYVRAFGASIIHVHRLRSGTPFSFELRIGEQMFGVSGANPRRDADEIPSGPKSPDFVGTSTCLMALAVDNVPAVTEKAEIAGATVRVRPTLSSHGGIASSIIDPFGHLWNIYQALEMKPSKSAIAA</sequence>
<feature type="domain" description="VOC" evidence="1">
    <location>
        <begin position="1"/>
        <end position="132"/>
    </location>
</feature>
<evidence type="ECO:0000259" key="1">
    <source>
        <dbReference type="PROSITE" id="PS51819"/>
    </source>
</evidence>
<dbReference type="PROSITE" id="PS51819">
    <property type="entry name" value="VOC"/>
    <property type="match status" value="1"/>
</dbReference>
<dbReference type="InterPro" id="IPR004360">
    <property type="entry name" value="Glyas_Fos-R_dOase_dom"/>
</dbReference>
<keyword evidence="3" id="KW-1185">Reference proteome</keyword>
<dbReference type="KEGG" id="abaw:D5400_21020"/>